<evidence type="ECO:0000259" key="2">
    <source>
        <dbReference type="Pfam" id="PF01557"/>
    </source>
</evidence>
<sequence>MTTEYRRILLDGYPILTTRHGDELVTKDGRSIGVDDAVHLAPCNPSKIICVHLNYHSRVQEFITKLPPAPTYFHKPVTALNTHKGAVVRPERCNWLNYEGEIAIVIGKTCRNISPGEAGDYILGYAVSNDYGLHDFRDTDAGSMLRVKGSDTLCPIGPGLVTGWDFRDKMIRTYVNGVLKQEDTTANMEWDMHYLVADIARTITLEPGDVLLSGTPANSRPVQIGDVVEVEVEGLGRLSNTIVYGPTPIRDDCGAQPTASEEVISTAMGGDWEFRGKRAAGGQGAAFYESALDDKK</sequence>
<reference evidence="3 4" key="1">
    <citation type="submission" date="2020-08" db="EMBL/GenBank/DDBJ databases">
        <title>Genomic Encyclopedia of Type Strains, Phase IV (KMG-IV): sequencing the most valuable type-strain genomes for metagenomic binning, comparative biology and taxonomic classification.</title>
        <authorList>
            <person name="Goeker M."/>
        </authorList>
    </citation>
    <scope>NUCLEOTIDE SEQUENCE [LARGE SCALE GENOMIC DNA]</scope>
    <source>
        <strain evidence="3 4">DSM 14552</strain>
    </source>
</reference>
<evidence type="ECO:0000313" key="4">
    <source>
        <dbReference type="Proteomes" id="UP000562395"/>
    </source>
</evidence>
<dbReference type="GO" id="GO:0018773">
    <property type="term" value="F:acetylpyruvate hydrolase activity"/>
    <property type="evidence" value="ECO:0007669"/>
    <property type="project" value="TreeGrafter"/>
</dbReference>
<feature type="domain" description="Fumarylacetoacetase-like C-terminal" evidence="2">
    <location>
        <begin position="47"/>
        <end position="243"/>
    </location>
</feature>
<dbReference type="PANTHER" id="PTHR11820:SF7">
    <property type="entry name" value="ACYLPYRUVASE FAHD1, MITOCHONDRIAL"/>
    <property type="match status" value="1"/>
</dbReference>
<protein>
    <submittedName>
        <fullName evidence="3">5-oxopent-3-ene-1,2,5-tricarboxylate decarboxylase/2-hydroxyhepta-2,4-diene-1,7-dioate isomerase</fullName>
        <ecNumber evidence="3">4.1.1.68</ecNumber>
        <ecNumber evidence="3">5.3.3.-</ecNumber>
    </submittedName>
</protein>
<organism evidence="3 4">
    <name type="scientific">Novosphingobium hassiacum</name>
    <dbReference type="NCBI Taxonomy" id="173676"/>
    <lineage>
        <taxon>Bacteria</taxon>
        <taxon>Pseudomonadati</taxon>
        <taxon>Pseudomonadota</taxon>
        <taxon>Alphaproteobacteria</taxon>
        <taxon>Sphingomonadales</taxon>
        <taxon>Sphingomonadaceae</taxon>
        <taxon>Novosphingobium</taxon>
    </lineage>
</organism>
<dbReference type="AlphaFoldDB" id="A0A7W6EUU8"/>
<gene>
    <name evidence="3" type="ORF">GGQ88_000756</name>
</gene>
<evidence type="ECO:0000256" key="1">
    <source>
        <dbReference type="ARBA" id="ARBA00022723"/>
    </source>
</evidence>
<dbReference type="EC" id="5.3.3.-" evidence="3"/>
<dbReference type="RefSeq" id="WP_183611749.1">
    <property type="nucleotide sequence ID" value="NZ_JACICY010000001.1"/>
</dbReference>
<accession>A0A7W6EUU8</accession>
<dbReference type="GO" id="GO:0016853">
    <property type="term" value="F:isomerase activity"/>
    <property type="evidence" value="ECO:0007669"/>
    <property type="project" value="UniProtKB-KW"/>
</dbReference>
<proteinExistence type="predicted"/>
<comment type="caution">
    <text evidence="3">The sequence shown here is derived from an EMBL/GenBank/DDBJ whole genome shotgun (WGS) entry which is preliminary data.</text>
</comment>
<keyword evidence="1" id="KW-0479">Metal-binding</keyword>
<dbReference type="InterPro" id="IPR011234">
    <property type="entry name" value="Fumarylacetoacetase-like_C"/>
</dbReference>
<dbReference type="Proteomes" id="UP000562395">
    <property type="component" value="Unassembled WGS sequence"/>
</dbReference>
<dbReference type="PANTHER" id="PTHR11820">
    <property type="entry name" value="ACYLPYRUVASE"/>
    <property type="match status" value="1"/>
</dbReference>
<evidence type="ECO:0000313" key="3">
    <source>
        <dbReference type="EMBL" id="MBB3859516.1"/>
    </source>
</evidence>
<dbReference type="SUPFAM" id="SSF56529">
    <property type="entry name" value="FAH"/>
    <property type="match status" value="1"/>
</dbReference>
<name>A0A7W6EUU8_9SPHN</name>
<dbReference type="GO" id="GO:0046872">
    <property type="term" value="F:metal ion binding"/>
    <property type="evidence" value="ECO:0007669"/>
    <property type="project" value="UniProtKB-KW"/>
</dbReference>
<dbReference type="Pfam" id="PF01557">
    <property type="entry name" value="FAA_hydrolase"/>
    <property type="match status" value="1"/>
</dbReference>
<keyword evidence="3" id="KW-0456">Lyase</keyword>
<dbReference type="Gene3D" id="3.90.850.10">
    <property type="entry name" value="Fumarylacetoacetase-like, C-terminal domain"/>
    <property type="match status" value="1"/>
</dbReference>
<dbReference type="GO" id="GO:0018800">
    <property type="term" value="F:5-oxopent-3-ene-1,2,5-tricarboxylate decarboxylase activity"/>
    <property type="evidence" value="ECO:0007669"/>
    <property type="project" value="UniProtKB-EC"/>
</dbReference>
<dbReference type="EMBL" id="JACICY010000001">
    <property type="protein sequence ID" value="MBB3859516.1"/>
    <property type="molecule type" value="Genomic_DNA"/>
</dbReference>
<dbReference type="InterPro" id="IPR036663">
    <property type="entry name" value="Fumarylacetoacetase_C_sf"/>
</dbReference>
<keyword evidence="3" id="KW-0413">Isomerase</keyword>
<dbReference type="EC" id="4.1.1.68" evidence="3"/>
<keyword evidence="4" id="KW-1185">Reference proteome</keyword>